<evidence type="ECO:0000256" key="6">
    <source>
        <dbReference type="ARBA" id="ARBA00047942"/>
    </source>
</evidence>
<dbReference type="AlphaFoldDB" id="A0A1F4WGT2"/>
<reference evidence="8 9" key="1">
    <citation type="journal article" date="2016" name="Nat. Commun.">
        <title>Thousands of microbial genomes shed light on interconnected biogeochemical processes in an aquifer system.</title>
        <authorList>
            <person name="Anantharaman K."/>
            <person name="Brown C.T."/>
            <person name="Hug L.A."/>
            <person name="Sharon I."/>
            <person name="Castelle C.J."/>
            <person name="Probst A.J."/>
            <person name="Thomas B.C."/>
            <person name="Singh A."/>
            <person name="Wilkins M.J."/>
            <person name="Karaoz U."/>
            <person name="Brodie E.L."/>
            <person name="Williams K.H."/>
            <person name="Hubbard S.S."/>
            <person name="Banfield J.F."/>
        </authorList>
    </citation>
    <scope>NUCLEOTIDE SEQUENCE [LARGE SCALE GENOMIC DNA]</scope>
</reference>
<dbReference type="PANTHER" id="PTHR42933">
    <property type="entry name" value="SLR6095 PROTEIN"/>
    <property type="match status" value="1"/>
</dbReference>
<dbReference type="GO" id="GO:0032259">
    <property type="term" value="P:methylation"/>
    <property type="evidence" value="ECO:0007669"/>
    <property type="project" value="UniProtKB-KW"/>
</dbReference>
<dbReference type="InterPro" id="IPR003356">
    <property type="entry name" value="DNA_methylase_A-5"/>
</dbReference>
<evidence type="ECO:0000313" key="8">
    <source>
        <dbReference type="EMBL" id="OGC68538.1"/>
    </source>
</evidence>
<evidence type="ECO:0000259" key="7">
    <source>
        <dbReference type="Pfam" id="PF02384"/>
    </source>
</evidence>
<keyword evidence="3" id="KW-0808">Transferase</keyword>
<sequence>MAPKTKLMLTSIELLRRHISETNSTILPTVTIDPAGLAKQIWQDVWSVSGATPERCLYTFLELFIFKYLSDLNILDEDDKGNKVNFTHIFSLSPEKAFKNYTENVRPYLKAMFPASTEDFTTIINGTVLNPNVPEHSKVFYKILKKFSDFGELKNIDPNFKSKVFESFMKESISKKNWGQFFTPRNIIDAIIEISDIDKLEEGAEICDPACGVGGFLLEPIKVKANGLNTYYQIKGNQLKPKYNLSGFDKGFEKEEQLTIILAKANMLIFLSELLVQNPTMSHEFAKVFNSTFKLLNTTILGTLQKTEKDKYDLILTNPPYVTSGSSNYKEAIKNDSRFNSFYQVNAIGVEGLFMEWIIRSLKPGKKAFVVIPDGILHRLNDKKLRQFIKNECFIDGIISLPINSFYTTPKKTYILAITKKDGESESERKATIQTEPVFTYLVSNIGETLDVNRFPIEENDLVEAVSLFNQFKGAKSSFKTDSLRCKIQPIDEFIPEESWTVDRWWNEEEKIELGIEEERQVLSVAQLIEEMEETKLRMNELIEGLQEFKP</sequence>
<dbReference type="SUPFAM" id="SSF53335">
    <property type="entry name" value="S-adenosyl-L-methionine-dependent methyltransferases"/>
    <property type="match status" value="1"/>
</dbReference>
<comment type="catalytic activity">
    <reaction evidence="6">
        <text>a 2'-deoxyadenosine in DNA + S-adenosyl-L-methionine = an N(6)-methyl-2'-deoxyadenosine in DNA + S-adenosyl-L-homocysteine + H(+)</text>
        <dbReference type="Rhea" id="RHEA:15197"/>
        <dbReference type="Rhea" id="RHEA-COMP:12418"/>
        <dbReference type="Rhea" id="RHEA-COMP:12419"/>
        <dbReference type="ChEBI" id="CHEBI:15378"/>
        <dbReference type="ChEBI" id="CHEBI:57856"/>
        <dbReference type="ChEBI" id="CHEBI:59789"/>
        <dbReference type="ChEBI" id="CHEBI:90615"/>
        <dbReference type="ChEBI" id="CHEBI:90616"/>
        <dbReference type="EC" id="2.1.1.72"/>
    </reaction>
</comment>
<keyword evidence="2" id="KW-0489">Methyltransferase</keyword>
<dbReference type="Gene3D" id="3.40.50.150">
    <property type="entry name" value="Vaccinia Virus protein VP39"/>
    <property type="match status" value="1"/>
</dbReference>
<dbReference type="PRINTS" id="PR00507">
    <property type="entry name" value="N12N6MTFRASE"/>
</dbReference>
<name>A0A1F4WGT2_UNCKA</name>
<comment type="caution">
    <text evidence="8">The sequence shown here is derived from an EMBL/GenBank/DDBJ whole genome shotgun (WGS) entry which is preliminary data.</text>
</comment>
<dbReference type="PANTHER" id="PTHR42933:SF3">
    <property type="entry name" value="TYPE I RESTRICTION ENZYME MJAVIII METHYLASE SUBUNIT"/>
    <property type="match status" value="1"/>
</dbReference>
<organism evidence="8 9">
    <name type="scientific">candidate division WWE3 bacterium RIFOXYC1_FULL_39_7</name>
    <dbReference type="NCBI Taxonomy" id="1802643"/>
    <lineage>
        <taxon>Bacteria</taxon>
        <taxon>Katanobacteria</taxon>
    </lineage>
</organism>
<dbReference type="GO" id="GO:0009007">
    <property type="term" value="F:site-specific DNA-methyltransferase (adenine-specific) activity"/>
    <property type="evidence" value="ECO:0007669"/>
    <property type="project" value="UniProtKB-EC"/>
</dbReference>
<dbReference type="Pfam" id="PF02384">
    <property type="entry name" value="N6_Mtase"/>
    <property type="match status" value="1"/>
</dbReference>
<dbReference type="GO" id="GO:0003677">
    <property type="term" value="F:DNA binding"/>
    <property type="evidence" value="ECO:0007669"/>
    <property type="project" value="InterPro"/>
</dbReference>
<evidence type="ECO:0000256" key="3">
    <source>
        <dbReference type="ARBA" id="ARBA00022679"/>
    </source>
</evidence>
<protein>
    <recommendedName>
        <fullName evidence="1">site-specific DNA-methyltransferase (adenine-specific)</fullName>
        <ecNumber evidence="1">2.1.1.72</ecNumber>
    </recommendedName>
</protein>
<dbReference type="PROSITE" id="PS00092">
    <property type="entry name" value="N6_MTASE"/>
    <property type="match status" value="1"/>
</dbReference>
<evidence type="ECO:0000256" key="4">
    <source>
        <dbReference type="ARBA" id="ARBA00022691"/>
    </source>
</evidence>
<proteinExistence type="predicted"/>
<gene>
    <name evidence="8" type="ORF">A2415_04820</name>
</gene>
<evidence type="ECO:0000313" key="9">
    <source>
        <dbReference type="Proteomes" id="UP000179113"/>
    </source>
</evidence>
<keyword evidence="5" id="KW-0680">Restriction system</keyword>
<dbReference type="InterPro" id="IPR051537">
    <property type="entry name" value="DNA_Adenine_Mtase"/>
</dbReference>
<dbReference type="EMBL" id="MEWA01000040">
    <property type="protein sequence ID" value="OGC68538.1"/>
    <property type="molecule type" value="Genomic_DNA"/>
</dbReference>
<dbReference type="GO" id="GO:0009307">
    <property type="term" value="P:DNA restriction-modification system"/>
    <property type="evidence" value="ECO:0007669"/>
    <property type="project" value="UniProtKB-KW"/>
</dbReference>
<accession>A0A1F4WGT2</accession>
<evidence type="ECO:0000256" key="5">
    <source>
        <dbReference type="ARBA" id="ARBA00022747"/>
    </source>
</evidence>
<feature type="domain" description="DNA methylase adenine-specific" evidence="7">
    <location>
        <begin position="163"/>
        <end position="476"/>
    </location>
</feature>
<dbReference type="EC" id="2.1.1.72" evidence="1"/>
<dbReference type="InterPro" id="IPR002052">
    <property type="entry name" value="DNA_methylase_N6_adenine_CS"/>
</dbReference>
<dbReference type="GO" id="GO:0008170">
    <property type="term" value="F:N-methyltransferase activity"/>
    <property type="evidence" value="ECO:0007669"/>
    <property type="project" value="InterPro"/>
</dbReference>
<evidence type="ECO:0000256" key="1">
    <source>
        <dbReference type="ARBA" id="ARBA00011900"/>
    </source>
</evidence>
<keyword evidence="4" id="KW-0949">S-adenosyl-L-methionine</keyword>
<dbReference type="InterPro" id="IPR029063">
    <property type="entry name" value="SAM-dependent_MTases_sf"/>
</dbReference>
<dbReference type="Proteomes" id="UP000179113">
    <property type="component" value="Unassembled WGS sequence"/>
</dbReference>
<evidence type="ECO:0000256" key="2">
    <source>
        <dbReference type="ARBA" id="ARBA00022603"/>
    </source>
</evidence>